<keyword evidence="4" id="KW-1185">Reference proteome</keyword>
<reference evidence="3 4" key="1">
    <citation type="submission" date="2016-10" db="EMBL/GenBank/DDBJ databases">
        <authorList>
            <person name="de Groot N.N."/>
        </authorList>
    </citation>
    <scope>NUCLEOTIDE SEQUENCE [LARGE SCALE GENOMIC DNA]</scope>
    <source>
        <strain evidence="3 4">DSM 23126</strain>
    </source>
</reference>
<proteinExistence type="predicted"/>
<dbReference type="OrthoDB" id="2955631at2"/>
<name>A0A1H2WTK6_9BACI</name>
<evidence type="ECO:0000313" key="4">
    <source>
        <dbReference type="Proteomes" id="UP000199488"/>
    </source>
</evidence>
<evidence type="ECO:0000256" key="2">
    <source>
        <dbReference type="SAM" id="Phobius"/>
    </source>
</evidence>
<accession>A0A1H2WTK6</accession>
<dbReference type="Proteomes" id="UP000199488">
    <property type="component" value="Unassembled WGS sequence"/>
</dbReference>
<keyword evidence="2" id="KW-0472">Membrane</keyword>
<gene>
    <name evidence="3" type="ORF">SAMN05421781_2489</name>
</gene>
<feature type="transmembrane region" description="Helical" evidence="2">
    <location>
        <begin position="117"/>
        <end position="139"/>
    </location>
</feature>
<feature type="transmembrane region" description="Helical" evidence="2">
    <location>
        <begin position="28"/>
        <end position="53"/>
    </location>
</feature>
<feature type="region of interest" description="Disordered" evidence="1">
    <location>
        <begin position="458"/>
        <end position="485"/>
    </location>
</feature>
<dbReference type="STRING" id="1122204.SAMN05421781_2489"/>
<dbReference type="EMBL" id="FNNC01000006">
    <property type="protein sequence ID" value="SDW83970.1"/>
    <property type="molecule type" value="Genomic_DNA"/>
</dbReference>
<feature type="transmembrane region" description="Helical" evidence="2">
    <location>
        <begin position="73"/>
        <end position="96"/>
    </location>
</feature>
<evidence type="ECO:0000256" key="1">
    <source>
        <dbReference type="SAM" id="MobiDB-lite"/>
    </source>
</evidence>
<dbReference type="InterPro" id="IPR018723">
    <property type="entry name" value="DUF2254_membrane"/>
</dbReference>
<dbReference type="RefSeq" id="WP_091615654.1">
    <property type="nucleotide sequence ID" value="NZ_FNNC01000006.1"/>
</dbReference>
<dbReference type="Pfam" id="PF10011">
    <property type="entry name" value="DUF2254"/>
    <property type="match status" value="1"/>
</dbReference>
<evidence type="ECO:0000313" key="3">
    <source>
        <dbReference type="EMBL" id="SDW83970.1"/>
    </source>
</evidence>
<protein>
    <submittedName>
        <fullName evidence="3">Uncharacterized membrane protein</fullName>
    </submittedName>
</protein>
<dbReference type="AlphaFoldDB" id="A0A1H2WTK6"/>
<keyword evidence="2" id="KW-0812">Transmembrane</keyword>
<organism evidence="3 4">
    <name type="scientific">Marinococcus luteus</name>
    <dbReference type="NCBI Taxonomy" id="1122204"/>
    <lineage>
        <taxon>Bacteria</taxon>
        <taxon>Bacillati</taxon>
        <taxon>Bacillota</taxon>
        <taxon>Bacilli</taxon>
        <taxon>Bacillales</taxon>
        <taxon>Bacillaceae</taxon>
        <taxon>Marinococcus</taxon>
    </lineage>
</organism>
<sequence>MHRITPKFIKKIQSMSKKQRWYELRSSLWPLPIIYTLLAVMAAFAVYGIEFGLQPVLPLGSFLTADYALTEMIYSTLAYGVLMIHAFTFNMILIVLTSFSGQFTPRVLFSFIADRRTLHAIGIFNLSYFYILLGFFMLNPSVSEYVIFPVLGVIAASVSAINFILFINHAAKWMQVANLTNNLNERSQKTITATNEHDLQEHRPFPQKEYRLPQKSPVYSIASSSGGFLQLVDFKRLITQAEKDGLVVYLERRVGDYLLEGDTLFSYQRYDEKPKTPVNEQTYLQFLFIGHKKTEMQDMNFSVRKLTEIALKAIGNNEPSTAEDAVYQLADLIRSISGTAVHRPYLVDEKDEVRVVMKESTFAYYVYAAFSPIAEAAKKDIKITNRVLESLHLLADSLGGEAAGVCWHYAESIAWNFEGKITFDHDQNQCFSYLRAISKTAGQRGAFNVLMEKFEKGRQMEEETAPASPPLYGHEQKREKVFSDA</sequence>
<keyword evidence="2" id="KW-1133">Transmembrane helix</keyword>
<feature type="compositionally biased region" description="Basic and acidic residues" evidence="1">
    <location>
        <begin position="474"/>
        <end position="485"/>
    </location>
</feature>
<feature type="transmembrane region" description="Helical" evidence="2">
    <location>
        <begin position="145"/>
        <end position="167"/>
    </location>
</feature>